<keyword evidence="3" id="KW-1185">Reference proteome</keyword>
<gene>
    <name evidence="2" type="ORF">E1B28_002104</name>
</gene>
<dbReference type="RefSeq" id="XP_043002616.1">
    <property type="nucleotide sequence ID" value="XM_043159018.1"/>
</dbReference>
<dbReference type="EMBL" id="CM032190">
    <property type="protein sequence ID" value="KAG7086145.1"/>
    <property type="molecule type" value="Genomic_DNA"/>
</dbReference>
<evidence type="ECO:0000313" key="2">
    <source>
        <dbReference type="EMBL" id="KAG7086145.1"/>
    </source>
</evidence>
<comment type="caution">
    <text evidence="2">The sequence shown here is derived from an EMBL/GenBank/DDBJ whole genome shotgun (WGS) entry which is preliminary data.</text>
</comment>
<organism evidence="2 3">
    <name type="scientific">Marasmius oreades</name>
    <name type="common">fairy-ring Marasmius</name>
    <dbReference type="NCBI Taxonomy" id="181124"/>
    <lineage>
        <taxon>Eukaryota</taxon>
        <taxon>Fungi</taxon>
        <taxon>Dikarya</taxon>
        <taxon>Basidiomycota</taxon>
        <taxon>Agaricomycotina</taxon>
        <taxon>Agaricomycetes</taxon>
        <taxon>Agaricomycetidae</taxon>
        <taxon>Agaricales</taxon>
        <taxon>Marasmiineae</taxon>
        <taxon>Marasmiaceae</taxon>
        <taxon>Marasmius</taxon>
    </lineage>
</organism>
<proteinExistence type="predicted"/>
<protein>
    <submittedName>
        <fullName evidence="2">Uncharacterized protein</fullName>
    </submittedName>
</protein>
<accession>A0A9P7RME7</accession>
<evidence type="ECO:0000256" key="1">
    <source>
        <dbReference type="SAM" id="MobiDB-lite"/>
    </source>
</evidence>
<sequence>MLLHILTFISALQQHPSSSLDEFYGGGDSPEFALGMSTISSSTKGKGRTLPPAAPKNIYLQGLESKLHDLHTWVLQIQMNASSLENYGFPQIQKEFQEFSSKLGDIHHAIVRFEGEDWMLPAVAMLVHISFMSHDYSFEHDDWRYLPHFINKFFALHGPSSQAQLPVAASLAPPSPLSTSRAVPALGSSQVASLVSGLPRTTGLSSSGPGLPAPFSSKRKARDPPSSSTSQLQPKKLKPTLKFIEILDSNSEDEEAPVNFYLTRSRAREVLPLVEAPFIDETVASPATRSSKPSVKKIVEKEVPRAQLDVGRLWVKHRAASATAGQG</sequence>
<dbReference type="KEGG" id="more:E1B28_002104"/>
<dbReference type="AlphaFoldDB" id="A0A9P7RME7"/>
<feature type="region of interest" description="Disordered" evidence="1">
    <location>
        <begin position="199"/>
        <end position="235"/>
    </location>
</feature>
<dbReference type="GeneID" id="66071180"/>
<name>A0A9P7RME7_9AGAR</name>
<reference evidence="2" key="1">
    <citation type="journal article" date="2021" name="Genome Biol. Evol.">
        <title>The assembled and annotated genome of the fairy-ring fungus Marasmius oreades.</title>
        <authorList>
            <person name="Hiltunen M."/>
            <person name="Ament-Velasquez S.L."/>
            <person name="Johannesson H."/>
        </authorList>
    </citation>
    <scope>NUCLEOTIDE SEQUENCE</scope>
    <source>
        <strain evidence="2">03SP1</strain>
    </source>
</reference>
<dbReference type="Proteomes" id="UP001049176">
    <property type="component" value="Chromosome 10"/>
</dbReference>
<evidence type="ECO:0000313" key="3">
    <source>
        <dbReference type="Proteomes" id="UP001049176"/>
    </source>
</evidence>